<evidence type="ECO:0000313" key="8">
    <source>
        <dbReference type="EMBL" id="SDC21748.1"/>
    </source>
</evidence>
<feature type="domain" description="RDD" evidence="7">
    <location>
        <begin position="6"/>
        <end position="164"/>
    </location>
</feature>
<dbReference type="AlphaFoldDB" id="A0A1G6JSV2"/>
<evidence type="ECO:0000256" key="2">
    <source>
        <dbReference type="ARBA" id="ARBA00022475"/>
    </source>
</evidence>
<evidence type="ECO:0000313" key="9">
    <source>
        <dbReference type="Proteomes" id="UP000199452"/>
    </source>
</evidence>
<protein>
    <submittedName>
        <fullName evidence="8">RDD family protein</fullName>
    </submittedName>
</protein>
<evidence type="ECO:0000256" key="1">
    <source>
        <dbReference type="ARBA" id="ARBA00004651"/>
    </source>
</evidence>
<sequence length="175" mass="18244">MEKRVGFGIRLGAYLIDLVIAGILASILSIVFAGLFATIGAGVGNASGEEYGAAAGGIVGFIAGLTAGFMVAVPLYFLMEAFLGYTLGKLILGIAIAKEDGTKGDIKDFFLRYAIKNSGTLLALLGLLTLSFIGTLGTIASLAIFVGCFFVLADKKQSFHDMLSKTAVFKKEDIA</sequence>
<dbReference type="InterPro" id="IPR051791">
    <property type="entry name" value="Pra-immunoreactive"/>
</dbReference>
<keyword evidence="2" id="KW-1003">Cell membrane</keyword>
<reference evidence="8 9" key="1">
    <citation type="submission" date="2016-09" db="EMBL/GenBank/DDBJ databases">
        <authorList>
            <person name="Capua I."/>
            <person name="De Benedictis P."/>
            <person name="Joannis T."/>
            <person name="Lombin L.H."/>
            <person name="Cattoli G."/>
        </authorList>
    </citation>
    <scope>NUCLEOTIDE SEQUENCE [LARGE SCALE GENOMIC DNA]</scope>
    <source>
        <strain evidence="8 9">A7P-90m</strain>
    </source>
</reference>
<keyword evidence="3 6" id="KW-0812">Transmembrane</keyword>
<dbReference type="RefSeq" id="WP_092437477.1">
    <property type="nucleotide sequence ID" value="NZ_FMYP01000021.1"/>
</dbReference>
<dbReference type="Pfam" id="PF06271">
    <property type="entry name" value="RDD"/>
    <property type="match status" value="1"/>
</dbReference>
<keyword evidence="9" id="KW-1185">Reference proteome</keyword>
<evidence type="ECO:0000256" key="5">
    <source>
        <dbReference type="ARBA" id="ARBA00023136"/>
    </source>
</evidence>
<gene>
    <name evidence="8" type="ORF">SAMN05216323_102139</name>
</gene>
<organism evidence="8 9">
    <name type="scientific">Williamwhitmania taraxaci</name>
    <dbReference type="NCBI Taxonomy" id="1640674"/>
    <lineage>
        <taxon>Bacteria</taxon>
        <taxon>Pseudomonadati</taxon>
        <taxon>Bacteroidota</taxon>
        <taxon>Bacteroidia</taxon>
        <taxon>Bacteroidales</taxon>
        <taxon>Williamwhitmaniaceae</taxon>
        <taxon>Williamwhitmania</taxon>
    </lineage>
</organism>
<evidence type="ECO:0000259" key="7">
    <source>
        <dbReference type="Pfam" id="PF06271"/>
    </source>
</evidence>
<dbReference type="EMBL" id="FMYP01000021">
    <property type="protein sequence ID" value="SDC21748.1"/>
    <property type="molecule type" value="Genomic_DNA"/>
</dbReference>
<comment type="subcellular location">
    <subcellularLocation>
        <location evidence="1">Cell membrane</location>
        <topology evidence="1">Multi-pass membrane protein</topology>
    </subcellularLocation>
</comment>
<evidence type="ECO:0000256" key="3">
    <source>
        <dbReference type="ARBA" id="ARBA00022692"/>
    </source>
</evidence>
<evidence type="ECO:0000256" key="6">
    <source>
        <dbReference type="SAM" id="Phobius"/>
    </source>
</evidence>
<dbReference type="OrthoDB" id="762068at2"/>
<dbReference type="Proteomes" id="UP000199452">
    <property type="component" value="Unassembled WGS sequence"/>
</dbReference>
<proteinExistence type="predicted"/>
<name>A0A1G6JSV2_9BACT</name>
<dbReference type="GO" id="GO:0005886">
    <property type="term" value="C:plasma membrane"/>
    <property type="evidence" value="ECO:0007669"/>
    <property type="project" value="UniProtKB-SubCell"/>
</dbReference>
<dbReference type="PANTHER" id="PTHR36115">
    <property type="entry name" value="PROLINE-RICH ANTIGEN HOMOLOG-RELATED"/>
    <property type="match status" value="1"/>
</dbReference>
<keyword evidence="5 6" id="KW-0472">Membrane</keyword>
<feature type="transmembrane region" description="Helical" evidence="6">
    <location>
        <begin position="12"/>
        <end position="39"/>
    </location>
</feature>
<keyword evidence="4 6" id="KW-1133">Transmembrane helix</keyword>
<dbReference type="PANTHER" id="PTHR36115:SF4">
    <property type="entry name" value="MEMBRANE PROTEIN"/>
    <property type="match status" value="1"/>
</dbReference>
<evidence type="ECO:0000256" key="4">
    <source>
        <dbReference type="ARBA" id="ARBA00022989"/>
    </source>
</evidence>
<accession>A0A1G6JSV2</accession>
<feature type="transmembrane region" description="Helical" evidence="6">
    <location>
        <begin position="51"/>
        <end position="79"/>
    </location>
</feature>
<dbReference type="STRING" id="1640674.SAMN05216323_102139"/>
<dbReference type="InterPro" id="IPR010432">
    <property type="entry name" value="RDD"/>
</dbReference>
<feature type="transmembrane region" description="Helical" evidence="6">
    <location>
        <begin position="121"/>
        <end position="153"/>
    </location>
</feature>